<accession>A0AAD7QEM2</accession>
<keyword evidence="1" id="KW-0732">Signal</keyword>
<gene>
    <name evidence="2" type="ORF">O6P43_003262</name>
</gene>
<keyword evidence="3" id="KW-1185">Reference proteome</keyword>
<keyword evidence="2" id="KW-0812">Transmembrane</keyword>
<organism evidence="2 3">
    <name type="scientific">Quillaja saponaria</name>
    <name type="common">Soap bark tree</name>
    <dbReference type="NCBI Taxonomy" id="32244"/>
    <lineage>
        <taxon>Eukaryota</taxon>
        <taxon>Viridiplantae</taxon>
        <taxon>Streptophyta</taxon>
        <taxon>Embryophyta</taxon>
        <taxon>Tracheophyta</taxon>
        <taxon>Spermatophyta</taxon>
        <taxon>Magnoliopsida</taxon>
        <taxon>eudicotyledons</taxon>
        <taxon>Gunneridae</taxon>
        <taxon>Pentapetalae</taxon>
        <taxon>rosids</taxon>
        <taxon>fabids</taxon>
        <taxon>Fabales</taxon>
        <taxon>Quillajaceae</taxon>
        <taxon>Quillaja</taxon>
    </lineage>
</organism>
<dbReference type="PANTHER" id="PTHR33592">
    <property type="entry name" value="TRANSMEMBRANE PROTEIN"/>
    <property type="match status" value="1"/>
</dbReference>
<name>A0AAD7QEM2_QUISA</name>
<dbReference type="KEGG" id="qsa:O6P43_003262"/>
<dbReference type="PANTHER" id="PTHR33592:SF5">
    <property type="entry name" value="TRANSMEMBRANE PROTEIN"/>
    <property type="match status" value="1"/>
</dbReference>
<dbReference type="Proteomes" id="UP001163823">
    <property type="component" value="Chromosome 2"/>
</dbReference>
<dbReference type="AlphaFoldDB" id="A0AAD7QEM2"/>
<reference evidence="2" key="1">
    <citation type="journal article" date="2023" name="Science">
        <title>Elucidation of the pathway for biosynthesis of saponin adjuvants from the soapbark tree.</title>
        <authorList>
            <person name="Reed J."/>
            <person name="Orme A."/>
            <person name="El-Demerdash A."/>
            <person name="Owen C."/>
            <person name="Martin L.B.B."/>
            <person name="Misra R.C."/>
            <person name="Kikuchi S."/>
            <person name="Rejzek M."/>
            <person name="Martin A.C."/>
            <person name="Harkess A."/>
            <person name="Leebens-Mack J."/>
            <person name="Louveau T."/>
            <person name="Stephenson M.J."/>
            <person name="Osbourn A."/>
        </authorList>
    </citation>
    <scope>NUCLEOTIDE SEQUENCE</scope>
    <source>
        <strain evidence="2">S10</strain>
    </source>
</reference>
<keyword evidence="2" id="KW-0472">Membrane</keyword>
<dbReference type="EMBL" id="JARAOO010000002">
    <property type="protein sequence ID" value="KAJ7979919.1"/>
    <property type="molecule type" value="Genomic_DNA"/>
</dbReference>
<proteinExistence type="predicted"/>
<evidence type="ECO:0000313" key="3">
    <source>
        <dbReference type="Proteomes" id="UP001163823"/>
    </source>
</evidence>
<feature type="signal peptide" evidence="1">
    <location>
        <begin position="1"/>
        <end position="25"/>
    </location>
</feature>
<comment type="caution">
    <text evidence="2">The sequence shown here is derived from an EMBL/GenBank/DDBJ whole genome shotgun (WGS) entry which is preliminary data.</text>
</comment>
<evidence type="ECO:0000256" key="1">
    <source>
        <dbReference type="SAM" id="SignalP"/>
    </source>
</evidence>
<evidence type="ECO:0000313" key="2">
    <source>
        <dbReference type="EMBL" id="KAJ7979919.1"/>
    </source>
</evidence>
<sequence>MSLLNLVLALVLLLTLTLHLQPTQASRELHDKGKLIDKELVMQSLPKGPVPPSGPSGCTYIPGSGGTSCPVKQMNVAGNVFSRARGYPRLTVPLGVATNSQKL</sequence>
<protein>
    <submittedName>
        <fullName evidence="2">Transmembrane protein</fullName>
    </submittedName>
</protein>
<feature type="chain" id="PRO_5042139013" evidence="1">
    <location>
        <begin position="26"/>
        <end position="103"/>
    </location>
</feature>